<dbReference type="EMBL" id="VVYP01000013">
    <property type="protein sequence ID" value="KAA5463050.1"/>
    <property type="molecule type" value="Genomic_DNA"/>
</dbReference>
<proteinExistence type="predicted"/>
<name>A0A5M6AGI1_9BACE</name>
<sequence length="317" mass="36237">MIRQEQLSQWLGDRQRKYADGLVLFGILAKESMKKKYAAYLDTAPESPHIFDPHFTQLVNCLSKIDKEIKYSPSLYPAALEEIAVVRTINESERKKVIEEKQANITSLEILVNELQSRIDDLENDSESHTEELASLQEQFDEKMSELSALRNECETLNTPGVKIITEESLSPSIRKAYARIKEIAPLYASLHNDVANQDIPPEERQPIAEELCKLDDERRKLWKQIDTWAEGKGELQLEEKRPILSENSIVRGFEIARQIKRLKNNIANSKAASERARQDNKQTVMQNALDRIEKYETELAILEAEITATQGEKSAG</sequence>
<protein>
    <submittedName>
        <fullName evidence="2">Uncharacterized protein</fullName>
    </submittedName>
</protein>
<dbReference type="Gene3D" id="1.10.287.1490">
    <property type="match status" value="1"/>
</dbReference>
<dbReference type="RefSeq" id="WP_149922037.1">
    <property type="nucleotide sequence ID" value="NZ_CAXSJX010000002.1"/>
</dbReference>
<organism evidence="2 4">
    <name type="scientific">Bacteroides caccae</name>
    <dbReference type="NCBI Taxonomy" id="47678"/>
    <lineage>
        <taxon>Bacteria</taxon>
        <taxon>Pseudomonadati</taxon>
        <taxon>Bacteroidota</taxon>
        <taxon>Bacteroidia</taxon>
        <taxon>Bacteroidales</taxon>
        <taxon>Bacteroidaceae</taxon>
        <taxon>Bacteroides</taxon>
    </lineage>
</organism>
<reference evidence="2 4" key="1">
    <citation type="journal article" date="2019" name="Nat. Med.">
        <title>A library of human gut bacterial isolates paired with longitudinal multiomics data enables mechanistic microbiome research.</title>
        <authorList>
            <person name="Poyet M."/>
            <person name="Groussin M."/>
            <person name="Gibbons S.M."/>
            <person name="Avila-Pacheco J."/>
            <person name="Jiang X."/>
            <person name="Kearney S.M."/>
            <person name="Perrotta A.R."/>
            <person name="Berdy B."/>
            <person name="Zhao S."/>
            <person name="Lieberman T.D."/>
            <person name="Swanson P.K."/>
            <person name="Smith M."/>
            <person name="Roesemann S."/>
            <person name="Alexander J.E."/>
            <person name="Rich S.A."/>
            <person name="Livny J."/>
            <person name="Vlamakis H."/>
            <person name="Clish C."/>
            <person name="Bullock K."/>
            <person name="Deik A."/>
            <person name="Scott J."/>
            <person name="Pierce K.A."/>
            <person name="Xavier R.J."/>
            <person name="Alm E.J."/>
        </authorList>
    </citation>
    <scope>NUCLEOTIDE SEQUENCE [LARGE SCALE GENOMIC DNA]</scope>
    <source>
        <strain evidence="2 4">BIOML-A31</strain>
    </source>
</reference>
<evidence type="ECO:0000256" key="1">
    <source>
        <dbReference type="SAM" id="Coils"/>
    </source>
</evidence>
<evidence type="ECO:0000313" key="3">
    <source>
        <dbReference type="EMBL" id="UVQ96261.1"/>
    </source>
</evidence>
<feature type="coiled-coil region" evidence="1">
    <location>
        <begin position="98"/>
        <end position="153"/>
    </location>
</feature>
<dbReference type="Proteomes" id="UP000475905">
    <property type="component" value="Unassembled WGS sequence"/>
</dbReference>
<reference evidence="3" key="2">
    <citation type="submission" date="2022-08" db="EMBL/GenBank/DDBJ databases">
        <title>Genome Sequencing of Bacteroides fragilis Group Isolates with Nanopore Technology.</title>
        <authorList>
            <person name="Tisza M.J."/>
            <person name="Smith D."/>
            <person name="Dekker J.P."/>
        </authorList>
    </citation>
    <scope>NUCLEOTIDE SEQUENCE</scope>
    <source>
        <strain evidence="3">BFG-474</strain>
    </source>
</reference>
<dbReference type="EMBL" id="CP103166">
    <property type="protein sequence ID" value="UVQ96261.1"/>
    <property type="molecule type" value="Genomic_DNA"/>
</dbReference>
<keyword evidence="1" id="KW-0175">Coiled coil</keyword>
<dbReference type="Proteomes" id="UP001060260">
    <property type="component" value="Chromosome"/>
</dbReference>
<evidence type="ECO:0000313" key="4">
    <source>
        <dbReference type="Proteomes" id="UP000475905"/>
    </source>
</evidence>
<feature type="coiled-coil region" evidence="1">
    <location>
        <begin position="260"/>
        <end position="313"/>
    </location>
</feature>
<evidence type="ECO:0000313" key="2">
    <source>
        <dbReference type="EMBL" id="KAA5463050.1"/>
    </source>
</evidence>
<accession>A0A5M6AGI1</accession>
<dbReference type="AlphaFoldDB" id="A0A5M6AGI1"/>
<gene>
    <name evidence="2" type="ORF">F2Y36_11500</name>
    <name evidence="3" type="ORF">NXW23_18400</name>
</gene>